<name>X1LD20_9ZZZZ</name>
<reference evidence="1" key="1">
    <citation type="journal article" date="2014" name="Front. Microbiol.">
        <title>High frequency of phylogenetically diverse reductive dehalogenase-homologous genes in deep subseafloor sedimentary metagenomes.</title>
        <authorList>
            <person name="Kawai M."/>
            <person name="Futagami T."/>
            <person name="Toyoda A."/>
            <person name="Takaki Y."/>
            <person name="Nishi S."/>
            <person name="Hori S."/>
            <person name="Arai W."/>
            <person name="Tsubouchi T."/>
            <person name="Morono Y."/>
            <person name="Uchiyama I."/>
            <person name="Ito T."/>
            <person name="Fujiyama A."/>
            <person name="Inagaki F."/>
            <person name="Takami H."/>
        </authorList>
    </citation>
    <scope>NUCLEOTIDE SEQUENCE</scope>
    <source>
        <strain evidence="1">Expedition CK06-06</strain>
    </source>
</reference>
<dbReference type="AlphaFoldDB" id="X1LD20"/>
<proteinExistence type="predicted"/>
<accession>X1LD20</accession>
<dbReference type="EMBL" id="BARU01046223">
    <property type="protein sequence ID" value="GAI00330.1"/>
    <property type="molecule type" value="Genomic_DNA"/>
</dbReference>
<sequence length="42" mass="5020">EYVWATIDTVKEKLFIYHDSKLVVEYPYPLPKSSIDLSRFDL</sequence>
<feature type="non-terminal residue" evidence="1">
    <location>
        <position position="1"/>
    </location>
</feature>
<evidence type="ECO:0000313" key="1">
    <source>
        <dbReference type="EMBL" id="GAI00330.1"/>
    </source>
</evidence>
<gene>
    <name evidence="1" type="ORF">S03H2_69817</name>
</gene>
<protein>
    <submittedName>
        <fullName evidence="1">Uncharacterized protein</fullName>
    </submittedName>
</protein>
<organism evidence="1">
    <name type="scientific">marine sediment metagenome</name>
    <dbReference type="NCBI Taxonomy" id="412755"/>
    <lineage>
        <taxon>unclassified sequences</taxon>
        <taxon>metagenomes</taxon>
        <taxon>ecological metagenomes</taxon>
    </lineage>
</organism>
<comment type="caution">
    <text evidence="1">The sequence shown here is derived from an EMBL/GenBank/DDBJ whole genome shotgun (WGS) entry which is preliminary data.</text>
</comment>